<dbReference type="Proteomes" id="UP000319014">
    <property type="component" value="Unassembled WGS sequence"/>
</dbReference>
<feature type="domain" description="Response regulatory" evidence="2">
    <location>
        <begin position="11"/>
        <end position="119"/>
    </location>
</feature>
<evidence type="ECO:0000313" key="4">
    <source>
        <dbReference type="Proteomes" id="UP000319014"/>
    </source>
</evidence>
<dbReference type="EMBL" id="FXTK01000014">
    <property type="protein sequence ID" value="SMO85594.1"/>
    <property type="molecule type" value="Genomic_DNA"/>
</dbReference>
<dbReference type="Gene3D" id="1.20.140.160">
    <property type="match status" value="1"/>
</dbReference>
<accession>A0A521ENX3</accession>
<dbReference type="SMART" id="SM00448">
    <property type="entry name" value="REC"/>
    <property type="match status" value="1"/>
</dbReference>
<dbReference type="PROSITE" id="PS50110">
    <property type="entry name" value="RESPONSE_REGULATORY"/>
    <property type="match status" value="1"/>
</dbReference>
<sequence>MEHHATDVRMRILVLEDDYLLARRIGSEISEMGDKVLGPFPDVETAMDHAQDADAAILDIRVGEGLSYAVADRMIARDKPFLFYTGHERTLLPLHLRDSSIYSKPWPTQALIHDLRVQGRIRSSLSVTALLPLLRERARQLMQGRDAADRLLEATLETALEQVGDRATEQHADDWLLSLLHREYRRAGKGYMN</sequence>
<dbReference type="OrthoDB" id="582170at2"/>
<organism evidence="3 4">
    <name type="scientific">Paracoccus laeviglucosivorans</name>
    <dbReference type="NCBI Taxonomy" id="1197861"/>
    <lineage>
        <taxon>Bacteria</taxon>
        <taxon>Pseudomonadati</taxon>
        <taxon>Pseudomonadota</taxon>
        <taxon>Alphaproteobacteria</taxon>
        <taxon>Rhodobacterales</taxon>
        <taxon>Paracoccaceae</taxon>
        <taxon>Paracoccus</taxon>
    </lineage>
</organism>
<dbReference type="InterPro" id="IPR011006">
    <property type="entry name" value="CheY-like_superfamily"/>
</dbReference>
<dbReference type="GO" id="GO:0000160">
    <property type="term" value="P:phosphorelay signal transduction system"/>
    <property type="evidence" value="ECO:0007669"/>
    <property type="project" value="InterPro"/>
</dbReference>
<reference evidence="3 4" key="1">
    <citation type="submission" date="2017-05" db="EMBL/GenBank/DDBJ databases">
        <authorList>
            <person name="Varghese N."/>
            <person name="Submissions S."/>
        </authorList>
    </citation>
    <scope>NUCLEOTIDE SEQUENCE [LARGE SCALE GENOMIC DNA]</scope>
    <source>
        <strain evidence="3 4">DSM 100094</strain>
    </source>
</reference>
<evidence type="ECO:0000259" key="2">
    <source>
        <dbReference type="PROSITE" id="PS50110"/>
    </source>
</evidence>
<dbReference type="Gene3D" id="3.40.50.2300">
    <property type="match status" value="1"/>
</dbReference>
<evidence type="ECO:0000256" key="1">
    <source>
        <dbReference type="PROSITE-ProRule" id="PRU00169"/>
    </source>
</evidence>
<keyword evidence="4" id="KW-1185">Reference proteome</keyword>
<name>A0A521ENX3_9RHOB</name>
<proteinExistence type="predicted"/>
<gene>
    <name evidence="3" type="ORF">SAMN06265221_11468</name>
</gene>
<dbReference type="SUPFAM" id="SSF52172">
    <property type="entry name" value="CheY-like"/>
    <property type="match status" value="1"/>
</dbReference>
<protein>
    <submittedName>
        <fullName evidence="3">Response regulator receiver protein</fullName>
    </submittedName>
</protein>
<dbReference type="RefSeq" id="WP_142663930.1">
    <property type="nucleotide sequence ID" value="NZ_FXTK01000014.1"/>
</dbReference>
<dbReference type="InterPro" id="IPR001789">
    <property type="entry name" value="Sig_transdc_resp-reg_receiver"/>
</dbReference>
<evidence type="ECO:0000313" key="3">
    <source>
        <dbReference type="EMBL" id="SMO85594.1"/>
    </source>
</evidence>
<dbReference type="AlphaFoldDB" id="A0A521ENX3"/>
<keyword evidence="1" id="KW-0597">Phosphoprotein</keyword>
<feature type="modified residue" description="4-aspartylphosphate" evidence="1">
    <location>
        <position position="59"/>
    </location>
</feature>